<proteinExistence type="predicted"/>
<evidence type="ECO:0000256" key="1">
    <source>
        <dbReference type="SAM" id="MobiDB-lite"/>
    </source>
</evidence>
<feature type="region of interest" description="Disordered" evidence="1">
    <location>
        <begin position="283"/>
        <end position="478"/>
    </location>
</feature>
<dbReference type="InterPro" id="IPR051642">
    <property type="entry name" value="SWI6-like"/>
</dbReference>
<comment type="caution">
    <text evidence="3">The sequence shown here is derived from an EMBL/GenBank/DDBJ whole genome shotgun (WGS) entry which is preliminary data.</text>
</comment>
<keyword evidence="4" id="KW-1185">Reference proteome</keyword>
<feature type="compositionally biased region" description="Polar residues" evidence="1">
    <location>
        <begin position="358"/>
        <end position="371"/>
    </location>
</feature>
<evidence type="ECO:0000313" key="4">
    <source>
        <dbReference type="Proteomes" id="UP001305779"/>
    </source>
</evidence>
<feature type="domain" description="HTH APSES-type" evidence="2">
    <location>
        <begin position="149"/>
        <end position="258"/>
    </location>
</feature>
<dbReference type="PANTHER" id="PTHR43828:SF5">
    <property type="entry name" value="TRANSCRIPTIONAL REPRESSOR XBP1"/>
    <property type="match status" value="1"/>
</dbReference>
<accession>A0ABR0EP99</accession>
<gene>
    <name evidence="3" type="ORF">PRZ48_004349</name>
</gene>
<evidence type="ECO:0000313" key="3">
    <source>
        <dbReference type="EMBL" id="KAK4503434.1"/>
    </source>
</evidence>
<reference evidence="3 4" key="1">
    <citation type="journal article" date="2023" name="G3 (Bethesda)">
        <title>A chromosome-level genome assembly of Zasmidium syzygii isolated from banana leaves.</title>
        <authorList>
            <person name="van Westerhoven A.C."/>
            <person name="Mehrabi R."/>
            <person name="Talebi R."/>
            <person name="Steentjes M.B.F."/>
            <person name="Corcolon B."/>
            <person name="Chong P.A."/>
            <person name="Kema G.H.J."/>
            <person name="Seidl M.F."/>
        </authorList>
    </citation>
    <scope>NUCLEOTIDE SEQUENCE [LARGE SCALE GENOMIC DNA]</scope>
    <source>
        <strain evidence="3 4">P124</strain>
    </source>
</reference>
<dbReference type="EMBL" id="JAXOVC010000003">
    <property type="protein sequence ID" value="KAK4503434.1"/>
    <property type="molecule type" value="Genomic_DNA"/>
</dbReference>
<dbReference type="PROSITE" id="PS51299">
    <property type="entry name" value="HTH_APSES"/>
    <property type="match status" value="1"/>
</dbReference>
<feature type="compositionally biased region" description="Low complexity" evidence="1">
    <location>
        <begin position="431"/>
        <end position="445"/>
    </location>
</feature>
<protein>
    <recommendedName>
        <fullName evidence="2">HTH APSES-type domain-containing protein</fullName>
    </recommendedName>
</protein>
<sequence>MLKINSLLNPASEHDRYGFGHSVTPPATPADSHHTFSPTSTLTSQPSTPFTATPKRQKRAKDASNFNTGPVRGPVNYPPFECNERSVCLTDNQQRELQMQHRQFKVQPTGREEEGGLISRNVQHIPYSSEKRGFLDKTGRGGFDVFRYSFVVVLQDAKTKEWKEKTFSVMWDYQVGLVRITPFFKACKYTKTVPNKSLMSNPGLKELSHSITGGSVEAQGYWVPYKCARALCLTFCYPIRWALTPVFGPSFIKECLSPDHAGYGRFKIDPEVVRMSAMEQEGWRGDIVSRDPTPAYPQAPQEIPRSAPTHQHAAHNKPQFKQGSPFSDAASDRNYIYSSPMTDSPGLSPKSKHRSLLPVQSPTWTSINRSGYDSPMLDSPPTPLSGHLLPRPDFSPHTSWRAAEPPTNTHYTRLSTRRSVVQGATADDNYSPTSSLATSESGSSEVEPPAKKRKVSKASSGGKRKSSTKARKIGATEWTEDDMNAARWLLRLHEQPRAFVGTRKE</sequence>
<feature type="compositionally biased region" description="Basic residues" evidence="1">
    <location>
        <begin position="451"/>
        <end position="472"/>
    </location>
</feature>
<feature type="compositionally biased region" description="Polar residues" evidence="1">
    <location>
        <begin position="406"/>
        <end position="419"/>
    </location>
</feature>
<dbReference type="Proteomes" id="UP001305779">
    <property type="component" value="Unassembled WGS sequence"/>
</dbReference>
<feature type="region of interest" description="Disordered" evidence="1">
    <location>
        <begin position="1"/>
        <end position="72"/>
    </location>
</feature>
<dbReference type="InterPro" id="IPR036887">
    <property type="entry name" value="HTH_APSES_sf"/>
</dbReference>
<name>A0ABR0EP99_ZASCE</name>
<organism evidence="3 4">
    <name type="scientific">Zasmidium cellare</name>
    <name type="common">Wine cellar mold</name>
    <name type="synonym">Racodium cellare</name>
    <dbReference type="NCBI Taxonomy" id="395010"/>
    <lineage>
        <taxon>Eukaryota</taxon>
        <taxon>Fungi</taxon>
        <taxon>Dikarya</taxon>
        <taxon>Ascomycota</taxon>
        <taxon>Pezizomycotina</taxon>
        <taxon>Dothideomycetes</taxon>
        <taxon>Dothideomycetidae</taxon>
        <taxon>Mycosphaerellales</taxon>
        <taxon>Mycosphaerellaceae</taxon>
        <taxon>Zasmidium</taxon>
    </lineage>
</organism>
<dbReference type="InterPro" id="IPR003163">
    <property type="entry name" value="Tscrpt_reg_HTH_APSES-type"/>
</dbReference>
<dbReference type="SUPFAM" id="SSF54616">
    <property type="entry name" value="DNA-binding domain of Mlu1-box binding protein MBP1"/>
    <property type="match status" value="1"/>
</dbReference>
<evidence type="ECO:0000259" key="2">
    <source>
        <dbReference type="PROSITE" id="PS51299"/>
    </source>
</evidence>
<dbReference type="Gene3D" id="3.10.260.10">
    <property type="entry name" value="Transcription regulator HTH, APSES-type DNA-binding domain"/>
    <property type="match status" value="1"/>
</dbReference>
<feature type="compositionally biased region" description="Low complexity" evidence="1">
    <location>
        <begin position="35"/>
        <end position="51"/>
    </location>
</feature>
<dbReference type="PANTHER" id="PTHR43828">
    <property type="entry name" value="ASPARAGINASE"/>
    <property type="match status" value="1"/>
</dbReference>